<gene>
    <name evidence="1" type="ORF">DSO57_1002729</name>
</gene>
<name>A0ACC2UUA0_9FUNG</name>
<proteinExistence type="predicted"/>
<sequence>MHSAVGLLRYISYNLILSQIITGRWGPAVGTLLLAPPNVNFMPVNLGVVPPVFETENCVASQCPEFYSEDTLMLSQTIYLGLLWLGLIVLLNPSISMGNFTKQYLKPHWWLIINSMWIWGQATVPEDPKNDDEAANQPEKFEMPSLATQIAPEECSEESACE</sequence>
<reference evidence="1" key="1">
    <citation type="submission" date="2022-04" db="EMBL/GenBank/DDBJ databases">
        <title>Genome of the entomopathogenic fungus Entomophthora muscae.</title>
        <authorList>
            <person name="Elya C."/>
            <person name="Lovett B.R."/>
            <person name="Lee E."/>
            <person name="Macias A.M."/>
            <person name="Hajek A.E."/>
            <person name="De Bivort B.L."/>
            <person name="Kasson M.T."/>
            <person name="De Fine Licht H.H."/>
            <person name="Stajich J.E."/>
        </authorList>
    </citation>
    <scope>NUCLEOTIDE SEQUENCE</scope>
    <source>
        <strain evidence="1">Berkeley</strain>
    </source>
</reference>
<protein>
    <submittedName>
        <fullName evidence="1">Uncharacterized protein</fullName>
    </submittedName>
</protein>
<dbReference type="EMBL" id="QTSX02000006">
    <property type="protein sequence ID" value="KAJ9090418.1"/>
    <property type="molecule type" value="Genomic_DNA"/>
</dbReference>
<organism evidence="1 2">
    <name type="scientific">Entomophthora muscae</name>
    <dbReference type="NCBI Taxonomy" id="34485"/>
    <lineage>
        <taxon>Eukaryota</taxon>
        <taxon>Fungi</taxon>
        <taxon>Fungi incertae sedis</taxon>
        <taxon>Zoopagomycota</taxon>
        <taxon>Entomophthoromycotina</taxon>
        <taxon>Entomophthoromycetes</taxon>
        <taxon>Entomophthorales</taxon>
        <taxon>Entomophthoraceae</taxon>
        <taxon>Entomophthora</taxon>
    </lineage>
</organism>
<evidence type="ECO:0000313" key="2">
    <source>
        <dbReference type="Proteomes" id="UP001165960"/>
    </source>
</evidence>
<comment type="caution">
    <text evidence="1">The sequence shown here is derived from an EMBL/GenBank/DDBJ whole genome shotgun (WGS) entry which is preliminary data.</text>
</comment>
<evidence type="ECO:0000313" key="1">
    <source>
        <dbReference type="EMBL" id="KAJ9090418.1"/>
    </source>
</evidence>
<keyword evidence="2" id="KW-1185">Reference proteome</keyword>
<accession>A0ACC2UUA0</accession>
<dbReference type="Proteomes" id="UP001165960">
    <property type="component" value="Unassembled WGS sequence"/>
</dbReference>